<accession>A0A518IZ56</accession>
<evidence type="ECO:0000256" key="2">
    <source>
        <dbReference type="SAM" id="SignalP"/>
    </source>
</evidence>
<gene>
    <name evidence="3" type="ORF">Mal33_43860</name>
</gene>
<keyword evidence="4" id="KW-1185">Reference proteome</keyword>
<evidence type="ECO:0000313" key="3">
    <source>
        <dbReference type="EMBL" id="QDV58368.1"/>
    </source>
</evidence>
<feature type="region of interest" description="Disordered" evidence="1">
    <location>
        <begin position="269"/>
        <end position="308"/>
    </location>
</feature>
<keyword evidence="2" id="KW-0732">Signal</keyword>
<dbReference type="Proteomes" id="UP000316770">
    <property type="component" value="Chromosome"/>
</dbReference>
<proteinExistence type="predicted"/>
<name>A0A518IZ56_9BACT</name>
<evidence type="ECO:0000256" key="1">
    <source>
        <dbReference type="SAM" id="MobiDB-lite"/>
    </source>
</evidence>
<dbReference type="AlphaFoldDB" id="A0A518IZ56"/>
<feature type="signal peptide" evidence="2">
    <location>
        <begin position="1"/>
        <end position="23"/>
    </location>
</feature>
<protein>
    <submittedName>
        <fullName evidence="3">Uncharacterized protein</fullName>
    </submittedName>
</protein>
<dbReference type="EMBL" id="CP036318">
    <property type="protein sequence ID" value="QDV58368.1"/>
    <property type="molecule type" value="Genomic_DNA"/>
</dbReference>
<reference evidence="3 4" key="1">
    <citation type="submission" date="2019-02" db="EMBL/GenBank/DDBJ databases">
        <title>Deep-cultivation of Planctomycetes and their phenomic and genomic characterization uncovers novel biology.</title>
        <authorList>
            <person name="Wiegand S."/>
            <person name="Jogler M."/>
            <person name="Boedeker C."/>
            <person name="Pinto D."/>
            <person name="Vollmers J."/>
            <person name="Rivas-Marin E."/>
            <person name="Kohn T."/>
            <person name="Peeters S.H."/>
            <person name="Heuer A."/>
            <person name="Rast P."/>
            <person name="Oberbeckmann S."/>
            <person name="Bunk B."/>
            <person name="Jeske O."/>
            <person name="Meyerdierks A."/>
            <person name="Storesund J.E."/>
            <person name="Kallscheuer N."/>
            <person name="Luecker S."/>
            <person name="Lage O.M."/>
            <person name="Pohl T."/>
            <person name="Merkel B.J."/>
            <person name="Hornburger P."/>
            <person name="Mueller R.-W."/>
            <person name="Bruemmer F."/>
            <person name="Labrenz M."/>
            <person name="Spormann A.M."/>
            <person name="Op den Camp H."/>
            <person name="Overmann J."/>
            <person name="Amann R."/>
            <person name="Jetten M.S.M."/>
            <person name="Mascher T."/>
            <person name="Medema M.H."/>
            <person name="Devos D.P."/>
            <person name="Kaster A.-K."/>
            <person name="Ovreas L."/>
            <person name="Rohde M."/>
            <person name="Galperin M.Y."/>
            <person name="Jogler C."/>
        </authorList>
    </citation>
    <scope>NUCLEOTIDE SEQUENCE [LARGE SCALE GENOMIC DNA]</scope>
    <source>
        <strain evidence="3 4">Mal33</strain>
    </source>
</reference>
<organism evidence="3 4">
    <name type="scientific">Rosistilla oblonga</name>
    <dbReference type="NCBI Taxonomy" id="2527990"/>
    <lineage>
        <taxon>Bacteria</taxon>
        <taxon>Pseudomonadati</taxon>
        <taxon>Planctomycetota</taxon>
        <taxon>Planctomycetia</taxon>
        <taxon>Pirellulales</taxon>
        <taxon>Pirellulaceae</taxon>
        <taxon>Rosistilla</taxon>
    </lineage>
</organism>
<sequence length="772" mass="81050" precursor="true">MSRNLRLFLCTIATIYGVSRASAQSFLGPIALAPVAIESSTPLAIVRWNNQICPQAGTHDTAGPRIVDPQADVEQPIARVAELPEAVESEVAADAAPELELVDAPSITSADAEVASEAVDVDSVLLIETTEVADGSSDAEQAEASRDIPNEEFETSLSLNEEYQPYDLPSTDIVLVEIYPAEARVAKNFVELPSDVAATAPQDNEAAAEIAAVQAPDDDSIDSHPDVATIDAVEEVRAGESDVEVFDGADDQPVADYNDDDLFALEGWDHAESDNDPSEDAIVPSTDDAAATDADEVSQQAEELGMPQPPAAEIAATDDLNEADSDEPAESLEIAEAEVIQPAAIDPAVEEAEALLAEVLDEIEVEAIMAAEAQDAEALANDVAAINNDLADAAADLAASDAEFFSETEADDSEFAEFASDIDAEGDESIADEMLAQAVDLDDVVYDDVVNDDLASADNIDDGYNHDYTYFGDHEVAVDEVAVDEVAVDEVAVDEVAVDEVAVDEVAVDEVAVDEVAVDEVAVDEVAVDEVAVDEVAVDADHEYGFYYDYDYYDEYYGFDVAADSIDEVADDDAAADDVQAADVASVEQSSDEIADYELVGPLPASEELASEEAAIDAVIQDIAAAEAEAADDAADAVDPVVAQNDVPNQCMLDELQWQLSFLAGSEPELQWAVNPSQLGARIAEVLIQASEALASLAQPVVVAEAPSQPSAVETAASNVEPGPVSECTPVDAGRSVLSVDEEPVADAIVAPPVQEATIQIAAEPSSDAIVR</sequence>
<feature type="chain" id="PRO_5021718381" evidence="2">
    <location>
        <begin position="24"/>
        <end position="772"/>
    </location>
</feature>
<evidence type="ECO:0000313" key="4">
    <source>
        <dbReference type="Proteomes" id="UP000316770"/>
    </source>
</evidence>